<feature type="region of interest" description="Disordered" evidence="2">
    <location>
        <begin position="251"/>
        <end position="277"/>
    </location>
</feature>
<accession>A0A8B6ETW8</accession>
<name>A0A8B6ETW8_MYTGA</name>
<dbReference type="Proteomes" id="UP000596742">
    <property type="component" value="Unassembled WGS sequence"/>
</dbReference>
<evidence type="ECO:0000313" key="4">
    <source>
        <dbReference type="Proteomes" id="UP000596742"/>
    </source>
</evidence>
<dbReference type="GO" id="GO:0004865">
    <property type="term" value="F:protein serine/threonine phosphatase inhibitor activity"/>
    <property type="evidence" value="ECO:0007669"/>
    <property type="project" value="InterPro"/>
</dbReference>
<dbReference type="OrthoDB" id="10036177at2759"/>
<keyword evidence="4" id="KW-1185">Reference proteome</keyword>
<comment type="similarity">
    <text evidence="1">Belongs to the FAM122 family.</text>
</comment>
<gene>
    <name evidence="3" type="ORF">MGAL_10B054422</name>
</gene>
<comment type="caution">
    <text evidence="3">The sequence shown here is derived from an EMBL/GenBank/DDBJ whole genome shotgun (WGS) entry which is preliminary data.</text>
</comment>
<proteinExistence type="inferred from homology"/>
<evidence type="ECO:0000313" key="3">
    <source>
        <dbReference type="EMBL" id="VDI38980.1"/>
    </source>
</evidence>
<dbReference type="EMBL" id="UYJE01005645">
    <property type="protein sequence ID" value="VDI38980.1"/>
    <property type="molecule type" value="Genomic_DNA"/>
</dbReference>
<protein>
    <submittedName>
        <fullName evidence="3">Uncharacterized protein</fullName>
    </submittedName>
</protein>
<reference evidence="3" key="1">
    <citation type="submission" date="2018-11" db="EMBL/GenBank/DDBJ databases">
        <authorList>
            <person name="Alioto T."/>
            <person name="Alioto T."/>
        </authorList>
    </citation>
    <scope>NUCLEOTIDE SEQUENCE</scope>
</reference>
<feature type="compositionally biased region" description="Polar residues" evidence="2">
    <location>
        <begin position="267"/>
        <end position="277"/>
    </location>
</feature>
<dbReference type="AlphaFoldDB" id="A0A8B6ETW8"/>
<dbReference type="PANTHER" id="PTHR22227">
    <property type="entry name" value="FAMILY WITH SEQUENCE SIMILARITY 122B ISOFORM X1"/>
    <property type="match status" value="1"/>
</dbReference>
<feature type="region of interest" description="Disordered" evidence="2">
    <location>
        <begin position="292"/>
        <end position="346"/>
    </location>
</feature>
<sequence length="346" mass="38430">MNIMSIERENSMEVDLPVSHSHGQGNTNLKRSNSAPMINVLVNTTQSPPEISHHSHTQTFRQAGDTSRIRRFSSSSLSLNSPIAAPVKIPNRVNEIKREESFVTVAEKEKEQERDICSQLKMSTSWNDFTLDEPMMPEVQKRPRSFSETLHIFTSPNMLASAPSPTRVGPGRQCFSPSMQKPVVNSTFTPSPSPSPTRKNFISLSPIAVRPSPLGKRRLDHDSSDGYISPAKKFHIGPITPDKVMHVHPLAHSHHSVSSSSLEDGSPEQTVPKGNNTQDIRLRYQHQPNMYTFMPLGQDSRDSRDSQDMQTTDSETSDITDISDPNISLSASPSTSGFQPIKHTQV</sequence>
<evidence type="ECO:0000256" key="1">
    <source>
        <dbReference type="ARBA" id="ARBA00006725"/>
    </source>
</evidence>
<feature type="compositionally biased region" description="Polar residues" evidence="2">
    <location>
        <begin position="325"/>
        <end position="346"/>
    </location>
</feature>
<organism evidence="3 4">
    <name type="scientific">Mytilus galloprovincialis</name>
    <name type="common">Mediterranean mussel</name>
    <dbReference type="NCBI Taxonomy" id="29158"/>
    <lineage>
        <taxon>Eukaryota</taxon>
        <taxon>Metazoa</taxon>
        <taxon>Spiralia</taxon>
        <taxon>Lophotrochozoa</taxon>
        <taxon>Mollusca</taxon>
        <taxon>Bivalvia</taxon>
        <taxon>Autobranchia</taxon>
        <taxon>Pteriomorphia</taxon>
        <taxon>Mytilida</taxon>
        <taxon>Mytiloidea</taxon>
        <taxon>Mytilidae</taxon>
        <taxon>Mytilinae</taxon>
        <taxon>Mytilus</taxon>
    </lineage>
</organism>
<dbReference type="InterPro" id="IPR026716">
    <property type="entry name" value="PBIR1/2/3"/>
</dbReference>
<feature type="compositionally biased region" description="Low complexity" evidence="2">
    <location>
        <begin position="311"/>
        <end position="324"/>
    </location>
</feature>
<feature type="region of interest" description="Disordered" evidence="2">
    <location>
        <begin position="177"/>
        <end position="201"/>
    </location>
</feature>
<dbReference type="PANTHER" id="PTHR22227:SF6">
    <property type="entry name" value="FAMILY WITH SEQUENCE SIMILARITY 122B ISOFORM X1"/>
    <property type="match status" value="1"/>
</dbReference>
<evidence type="ECO:0000256" key="2">
    <source>
        <dbReference type="SAM" id="MobiDB-lite"/>
    </source>
</evidence>